<sequence length="136" mass="14199">MCPVQRRQQAKAKTQVTSAPALAQSPARTQSHSSTPATSFLVLAEENHPPLNDTTSSPITRISGDMHALFTPVKISLPIRTKKPVGGKEDPTKGEGGLATVGYDACTGPYCVEADERGLASSAGFKCMVGGCGRVD</sequence>
<evidence type="ECO:0000256" key="1">
    <source>
        <dbReference type="SAM" id="MobiDB-lite"/>
    </source>
</evidence>
<feature type="region of interest" description="Disordered" evidence="1">
    <location>
        <begin position="1"/>
        <end position="39"/>
    </location>
</feature>
<dbReference type="Proteomes" id="UP000234585">
    <property type="component" value="Unassembled WGS sequence"/>
</dbReference>
<feature type="compositionally biased region" description="Polar residues" evidence="1">
    <location>
        <begin position="26"/>
        <end position="38"/>
    </location>
</feature>
<dbReference type="AlphaFoldDB" id="A0A2I2EZ81"/>
<dbReference type="GeneID" id="36524187"/>
<protein>
    <submittedName>
        <fullName evidence="2">Uncharacterized protein</fullName>
    </submittedName>
</protein>
<reference evidence="2 3" key="1">
    <citation type="submission" date="2017-12" db="EMBL/GenBank/DDBJ databases">
        <authorList>
            <consortium name="DOE Joint Genome Institute"/>
            <person name="Haridas S."/>
            <person name="Kjaerbolling I."/>
            <person name="Vesth T.C."/>
            <person name="Frisvad J.C."/>
            <person name="Nybo J.L."/>
            <person name="Theobald S."/>
            <person name="Kuo A."/>
            <person name="Bowyer P."/>
            <person name="Matsuda Y."/>
            <person name="Mondo S."/>
            <person name="Lyhne E.K."/>
            <person name="Kogle M.E."/>
            <person name="Clum A."/>
            <person name="Lipzen A."/>
            <person name="Salamov A."/>
            <person name="Ngan C.Y."/>
            <person name="Daum C."/>
            <person name="Chiniquy J."/>
            <person name="Barry K."/>
            <person name="LaButti K."/>
            <person name="Simmons B.A."/>
            <person name="Magnuson J.K."/>
            <person name="Mortensen U.H."/>
            <person name="Larsen T.O."/>
            <person name="Grigoriev I.V."/>
            <person name="Baker S.E."/>
            <person name="Andersen M.R."/>
            <person name="Nordberg H.P."/>
            <person name="Cantor M.N."/>
            <person name="Hua S.X."/>
        </authorList>
    </citation>
    <scope>NUCLEOTIDE SEQUENCE [LARGE SCALE GENOMIC DNA]</scope>
    <source>
        <strain evidence="2 3">CBS 102.13</strain>
    </source>
</reference>
<proteinExistence type="predicted"/>
<name>A0A2I2EZ81_ASPCN</name>
<accession>A0A2I2EZ81</accession>
<evidence type="ECO:0000313" key="3">
    <source>
        <dbReference type="Proteomes" id="UP000234585"/>
    </source>
</evidence>
<keyword evidence="3" id="KW-1185">Reference proteome</keyword>
<dbReference type="EMBL" id="KZ559198">
    <property type="protein sequence ID" value="PLB33684.1"/>
    <property type="molecule type" value="Genomic_DNA"/>
</dbReference>
<dbReference type="RefSeq" id="XP_024667696.1">
    <property type="nucleotide sequence ID" value="XM_024817027.1"/>
</dbReference>
<evidence type="ECO:0000313" key="2">
    <source>
        <dbReference type="EMBL" id="PLB33684.1"/>
    </source>
</evidence>
<gene>
    <name evidence="2" type="ORF">BDW47DRAFT_129732</name>
</gene>
<organism evidence="2 3">
    <name type="scientific">Aspergillus candidus</name>
    <dbReference type="NCBI Taxonomy" id="41067"/>
    <lineage>
        <taxon>Eukaryota</taxon>
        <taxon>Fungi</taxon>
        <taxon>Dikarya</taxon>
        <taxon>Ascomycota</taxon>
        <taxon>Pezizomycotina</taxon>
        <taxon>Eurotiomycetes</taxon>
        <taxon>Eurotiomycetidae</taxon>
        <taxon>Eurotiales</taxon>
        <taxon>Aspergillaceae</taxon>
        <taxon>Aspergillus</taxon>
        <taxon>Aspergillus subgen. Circumdati</taxon>
    </lineage>
</organism>